<comment type="similarity">
    <text evidence="8 9">Belongs to the TonB-dependent receptor family.</text>
</comment>
<dbReference type="Pfam" id="PF00593">
    <property type="entry name" value="TonB_dep_Rec_b-barrel"/>
    <property type="match status" value="1"/>
</dbReference>
<keyword evidence="10" id="KW-0732">Signal</keyword>
<dbReference type="InterPro" id="IPR023997">
    <property type="entry name" value="TonB-dep_OMP_SusC/RagA_CS"/>
</dbReference>
<feature type="domain" description="TonB-dependent receptor-like beta-barrel" evidence="11">
    <location>
        <begin position="435"/>
        <end position="852"/>
    </location>
</feature>
<dbReference type="EMBL" id="FUYS01000006">
    <property type="protein sequence ID" value="SKB68283.1"/>
    <property type="molecule type" value="Genomic_DNA"/>
</dbReference>
<evidence type="ECO:0000256" key="3">
    <source>
        <dbReference type="ARBA" id="ARBA00022452"/>
    </source>
</evidence>
<evidence type="ECO:0000259" key="12">
    <source>
        <dbReference type="Pfam" id="PF07715"/>
    </source>
</evidence>
<keyword evidence="7 8" id="KW-0998">Cell outer membrane</keyword>
<evidence type="ECO:0000256" key="6">
    <source>
        <dbReference type="ARBA" id="ARBA00023136"/>
    </source>
</evidence>
<evidence type="ECO:0000313" key="13">
    <source>
        <dbReference type="EMBL" id="SKB68283.1"/>
    </source>
</evidence>
<dbReference type="InterPro" id="IPR023996">
    <property type="entry name" value="TonB-dep_OMP_SusC/RagA"/>
</dbReference>
<dbReference type="Pfam" id="PF07715">
    <property type="entry name" value="Plug"/>
    <property type="match status" value="1"/>
</dbReference>
<keyword evidence="14" id="KW-1185">Reference proteome</keyword>
<dbReference type="Gene3D" id="2.40.170.20">
    <property type="entry name" value="TonB-dependent receptor, beta-barrel domain"/>
    <property type="match status" value="1"/>
</dbReference>
<dbReference type="PROSITE" id="PS52016">
    <property type="entry name" value="TONB_DEPENDENT_REC_3"/>
    <property type="match status" value="1"/>
</dbReference>
<dbReference type="InterPro" id="IPR039426">
    <property type="entry name" value="TonB-dep_rcpt-like"/>
</dbReference>
<dbReference type="InterPro" id="IPR000531">
    <property type="entry name" value="Beta-barrel_TonB"/>
</dbReference>
<dbReference type="InterPro" id="IPR008969">
    <property type="entry name" value="CarboxyPept-like_regulatory"/>
</dbReference>
<evidence type="ECO:0000256" key="8">
    <source>
        <dbReference type="PROSITE-ProRule" id="PRU01360"/>
    </source>
</evidence>
<evidence type="ECO:0000256" key="5">
    <source>
        <dbReference type="ARBA" id="ARBA00023077"/>
    </source>
</evidence>
<dbReference type="InterPro" id="IPR036942">
    <property type="entry name" value="Beta-barrel_TonB_sf"/>
</dbReference>
<evidence type="ECO:0000256" key="4">
    <source>
        <dbReference type="ARBA" id="ARBA00022692"/>
    </source>
</evidence>
<dbReference type="Proteomes" id="UP000190541">
    <property type="component" value="Unassembled WGS sequence"/>
</dbReference>
<dbReference type="RefSeq" id="WP_079717311.1">
    <property type="nucleotide sequence ID" value="NZ_FUYS01000006.1"/>
</dbReference>
<feature type="chain" id="PRO_5012752682" evidence="10">
    <location>
        <begin position="20"/>
        <end position="1008"/>
    </location>
</feature>
<dbReference type="Gene3D" id="2.60.40.1120">
    <property type="entry name" value="Carboxypeptidase-like, regulatory domain"/>
    <property type="match status" value="1"/>
</dbReference>
<dbReference type="OrthoDB" id="9768177at2"/>
<dbReference type="NCBIfam" id="TIGR04057">
    <property type="entry name" value="SusC_RagA_signa"/>
    <property type="match status" value="1"/>
</dbReference>
<feature type="domain" description="TonB-dependent receptor plug" evidence="12">
    <location>
        <begin position="115"/>
        <end position="219"/>
    </location>
</feature>
<keyword evidence="2 8" id="KW-0813">Transport</keyword>
<dbReference type="STRING" id="623280.SAMN05660226_02629"/>
<dbReference type="InterPro" id="IPR012910">
    <property type="entry name" value="Plug_dom"/>
</dbReference>
<dbReference type="SUPFAM" id="SSF49464">
    <property type="entry name" value="Carboxypeptidase regulatory domain-like"/>
    <property type="match status" value="1"/>
</dbReference>
<keyword evidence="5 9" id="KW-0798">TonB box</keyword>
<evidence type="ECO:0000259" key="11">
    <source>
        <dbReference type="Pfam" id="PF00593"/>
    </source>
</evidence>
<reference evidence="13 14" key="1">
    <citation type="submission" date="2017-02" db="EMBL/GenBank/DDBJ databases">
        <authorList>
            <person name="Peterson S.W."/>
        </authorList>
    </citation>
    <scope>NUCLEOTIDE SEQUENCE [LARGE SCALE GENOMIC DNA]</scope>
    <source>
        <strain evidence="13 14">DSM 22899</strain>
    </source>
</reference>
<gene>
    <name evidence="13" type="ORF">SAMN05660226_02629</name>
</gene>
<dbReference type="Pfam" id="PF13715">
    <property type="entry name" value="CarbopepD_reg_2"/>
    <property type="match status" value="1"/>
</dbReference>
<keyword evidence="6 8" id="KW-0472">Membrane</keyword>
<evidence type="ECO:0000313" key="14">
    <source>
        <dbReference type="Proteomes" id="UP000190541"/>
    </source>
</evidence>
<dbReference type="NCBIfam" id="TIGR04056">
    <property type="entry name" value="OMP_RagA_SusC"/>
    <property type="match status" value="1"/>
</dbReference>
<keyword evidence="3 8" id="KW-1134">Transmembrane beta strand</keyword>
<name>A0A1T5D9Q8_9SPHI</name>
<organism evidence="13 14">
    <name type="scientific">Parapedobacter luteus</name>
    <dbReference type="NCBI Taxonomy" id="623280"/>
    <lineage>
        <taxon>Bacteria</taxon>
        <taxon>Pseudomonadati</taxon>
        <taxon>Bacteroidota</taxon>
        <taxon>Sphingobacteriia</taxon>
        <taxon>Sphingobacteriales</taxon>
        <taxon>Sphingobacteriaceae</taxon>
        <taxon>Parapedobacter</taxon>
    </lineage>
</organism>
<evidence type="ECO:0000256" key="10">
    <source>
        <dbReference type="SAM" id="SignalP"/>
    </source>
</evidence>
<keyword evidence="4 8" id="KW-0812">Transmembrane</keyword>
<feature type="signal peptide" evidence="10">
    <location>
        <begin position="1"/>
        <end position="19"/>
    </location>
</feature>
<sequence length="1008" mass="111496">MRNLFTCCLLLLYMLPAWVYGQQNRISGKVTDALTSGGIPGVTVMVKGTSAATQTDGTGNYSIEAAGTDTLIFRSLGFATQEVAIAGRTSVDVVLEDQGTELEEVVVIGYGTAQKRDLTGSIARVSGADIADRPAANPVASLQGRVSGVQVTNSGRPGQEPDVRIRGTNSINNVRPLYVVDGILNDNIDFLNPADIESMEILKDPSSLAIFGVRGANGVIAITTKQAKAGQLNFNFNSTVGFKSVVDRMAMTDAAGFRMLYDEQLANQGSTPFNYNGWTANTDWQNEIFQTGMLNYNNISVSGASEKNKFYMGLGYTLDQGIIKHEQLDKITVTINDQLSITDNFRVGVNLNAYHADLPPPQDIMESAVGSALRAAPIAPVFNEEYGLYHTLPLFQRAQISNPLTNVELRRGNFIRHEYRGVGSVFGEVDFLQHFTFRASFLGDFGFNKDRSYTPLRNYYNPDLTGDDKTDRVGLLTDVNQGQNNMTKLQTDWLLTYKNTFGEHSLTALVGYTTYSTRFEGLTARRGQGSGDPIPNDPDKWFVGIGSTDTQESNGTAWERRTISYLGRVLYNYQGKYLLNASFRRDGSSAFIESNPWQNFGSVGAAWVISEENFLSEASFIDNLKIKGSWGVLGNQNTGDDYRYPMFPLLVANSSAVFGNNIFPGYEPQYIPDPNLQWETVTAWEAGFEFTGFASRLTMEANYYNKLTRHIMVEVPGILGTKPGLSNQGTIKNHGIELAASWNQQLNDDWSFSVGANLTTLSNEVTFLVNEGYQILRNASRTTVGYPIGYFYGYVHDGIFQNEAEVAAGPTNAMGSGNNVFLPGDIRYKDINGDNRIDASDRTMIGNPTPDFIYGANISVTFRQFDLGVEVMGVQGNEIFRDWNRNQFAQFNFQADRLNRWHGVGTSNWEPILNTSRANNREISSYFIEDGSFVRIRNIQLGYNLAQEVATRLRLKNVRMFVNAQNPFTFAKNTGYTPEIGGSAIQFGVDNGTYPVPAIYTFGINLNF</sequence>
<evidence type="ECO:0000256" key="9">
    <source>
        <dbReference type="RuleBase" id="RU003357"/>
    </source>
</evidence>
<evidence type="ECO:0000256" key="2">
    <source>
        <dbReference type="ARBA" id="ARBA00022448"/>
    </source>
</evidence>
<proteinExistence type="inferred from homology"/>
<protein>
    <submittedName>
        <fullName evidence="13">TonB-linked outer membrane protein, SusC/RagA family</fullName>
    </submittedName>
</protein>
<dbReference type="GO" id="GO:0009279">
    <property type="term" value="C:cell outer membrane"/>
    <property type="evidence" value="ECO:0007669"/>
    <property type="project" value="UniProtKB-SubCell"/>
</dbReference>
<evidence type="ECO:0000256" key="7">
    <source>
        <dbReference type="ARBA" id="ARBA00023237"/>
    </source>
</evidence>
<evidence type="ECO:0000256" key="1">
    <source>
        <dbReference type="ARBA" id="ARBA00004571"/>
    </source>
</evidence>
<comment type="subcellular location">
    <subcellularLocation>
        <location evidence="1 8">Cell outer membrane</location>
        <topology evidence="1 8">Multi-pass membrane protein</topology>
    </subcellularLocation>
</comment>
<dbReference type="InterPro" id="IPR037066">
    <property type="entry name" value="Plug_dom_sf"/>
</dbReference>
<dbReference type="AlphaFoldDB" id="A0A1T5D9Q8"/>
<dbReference type="SUPFAM" id="SSF56935">
    <property type="entry name" value="Porins"/>
    <property type="match status" value="1"/>
</dbReference>
<accession>A0A1T5D9Q8</accession>
<dbReference type="Gene3D" id="2.170.130.10">
    <property type="entry name" value="TonB-dependent receptor, plug domain"/>
    <property type="match status" value="1"/>
</dbReference>